<keyword evidence="3" id="KW-1185">Reference proteome</keyword>
<evidence type="ECO:0000313" key="2">
    <source>
        <dbReference type="EMBL" id="CAE7755497.1"/>
    </source>
</evidence>
<feature type="domain" description="TFIIS central" evidence="1">
    <location>
        <begin position="1"/>
        <end position="116"/>
    </location>
</feature>
<proteinExistence type="predicted"/>
<sequence length="174" mass="19527">CLVDALHAPPISLEVAWAEVTAGRCAQEIEAAAWAISSSLETAARSYRQKVRFLATTLKRPDNMQLLHNLLSGEVACSELVQWPEEEFLGEAQKRQRQKDRADALADIVLKEHALDFFDSRLSCPRCRASGARYAVLRLLQFEGLLGTASCWRQHGAHAEGHRQVHPRRMPCLQ</sequence>
<feature type="non-terminal residue" evidence="2">
    <location>
        <position position="174"/>
    </location>
</feature>
<dbReference type="Proteomes" id="UP000649617">
    <property type="component" value="Unassembled WGS sequence"/>
</dbReference>
<dbReference type="SUPFAM" id="SSF46942">
    <property type="entry name" value="Elongation factor TFIIS domain 2"/>
    <property type="match status" value="1"/>
</dbReference>
<dbReference type="AlphaFoldDB" id="A0A812XYQ5"/>
<evidence type="ECO:0000313" key="3">
    <source>
        <dbReference type="Proteomes" id="UP000649617"/>
    </source>
</evidence>
<organism evidence="2 3">
    <name type="scientific">Symbiodinium pilosum</name>
    <name type="common">Dinoflagellate</name>
    <dbReference type="NCBI Taxonomy" id="2952"/>
    <lineage>
        <taxon>Eukaryota</taxon>
        <taxon>Sar</taxon>
        <taxon>Alveolata</taxon>
        <taxon>Dinophyceae</taxon>
        <taxon>Suessiales</taxon>
        <taxon>Symbiodiniaceae</taxon>
        <taxon>Symbiodinium</taxon>
    </lineage>
</organism>
<dbReference type="Gene3D" id="1.10.472.30">
    <property type="entry name" value="Transcription elongation factor S-II, central domain"/>
    <property type="match status" value="1"/>
</dbReference>
<dbReference type="InterPro" id="IPR003618">
    <property type="entry name" value="TFIIS_cen_dom"/>
</dbReference>
<name>A0A812XYQ5_SYMPI</name>
<comment type="caution">
    <text evidence="2">The sequence shown here is derived from an EMBL/GenBank/DDBJ whole genome shotgun (WGS) entry which is preliminary data.</text>
</comment>
<dbReference type="Pfam" id="PF07500">
    <property type="entry name" value="TFIIS_M"/>
    <property type="match status" value="1"/>
</dbReference>
<accession>A0A812XYQ5</accession>
<dbReference type="EMBL" id="CAJNIZ010046741">
    <property type="protein sequence ID" value="CAE7755497.1"/>
    <property type="molecule type" value="Genomic_DNA"/>
</dbReference>
<dbReference type="InterPro" id="IPR036575">
    <property type="entry name" value="TFIIS_cen_dom_sf"/>
</dbReference>
<gene>
    <name evidence="2" type="ORF">SPIL2461_LOCUS21948</name>
</gene>
<protein>
    <recommendedName>
        <fullName evidence="1">TFIIS central domain-containing protein</fullName>
    </recommendedName>
</protein>
<reference evidence="2" key="1">
    <citation type="submission" date="2021-02" db="EMBL/GenBank/DDBJ databases">
        <authorList>
            <person name="Dougan E. K."/>
            <person name="Rhodes N."/>
            <person name="Thang M."/>
            <person name="Chan C."/>
        </authorList>
    </citation>
    <scope>NUCLEOTIDE SEQUENCE</scope>
</reference>
<evidence type="ECO:0000259" key="1">
    <source>
        <dbReference type="PROSITE" id="PS51321"/>
    </source>
</evidence>
<dbReference type="PROSITE" id="PS51321">
    <property type="entry name" value="TFIIS_CENTRAL"/>
    <property type="match status" value="1"/>
</dbReference>
<dbReference type="GO" id="GO:0006351">
    <property type="term" value="P:DNA-templated transcription"/>
    <property type="evidence" value="ECO:0007669"/>
    <property type="project" value="InterPro"/>
</dbReference>